<feature type="domain" description="CMP/dCMP-type deaminase" evidence="14">
    <location>
        <begin position="5"/>
        <end position="131"/>
    </location>
</feature>
<dbReference type="PROSITE" id="PS51747">
    <property type="entry name" value="CYT_DCMP_DEAMINASES_2"/>
    <property type="match status" value="1"/>
</dbReference>
<reference evidence="16" key="1">
    <citation type="journal article" date="2018" name="Nat. Microbiol.">
        <title>Leveraging single-cell genomics to expand the fungal tree of life.</title>
        <authorList>
            <person name="Ahrendt S.R."/>
            <person name="Quandt C.A."/>
            <person name="Ciobanu D."/>
            <person name="Clum A."/>
            <person name="Salamov A."/>
            <person name="Andreopoulos B."/>
            <person name="Cheng J.F."/>
            <person name="Woyke T."/>
            <person name="Pelin A."/>
            <person name="Henrissat B."/>
            <person name="Reynolds N.K."/>
            <person name="Benny G.L."/>
            <person name="Smith M.E."/>
            <person name="James T.Y."/>
            <person name="Grigoriev I.V."/>
        </authorList>
    </citation>
    <scope>NUCLEOTIDE SEQUENCE [LARGE SCALE GENOMIC DNA]</scope>
    <source>
        <strain evidence="16">RSA 1356</strain>
    </source>
</reference>
<dbReference type="GO" id="GO:0055086">
    <property type="term" value="P:nucleobase-containing small molecule metabolic process"/>
    <property type="evidence" value="ECO:0007669"/>
    <property type="project" value="UniProtKB-ARBA"/>
</dbReference>
<dbReference type="STRING" id="78915.A0A4P9XVU1"/>
<proteinExistence type="inferred from homology"/>
<name>A0A4P9XVU1_9FUNG</name>
<evidence type="ECO:0000256" key="13">
    <source>
        <dbReference type="RuleBase" id="RU364006"/>
    </source>
</evidence>
<dbReference type="InterPro" id="IPR002125">
    <property type="entry name" value="CMP_dCMP_dom"/>
</dbReference>
<evidence type="ECO:0000259" key="14">
    <source>
        <dbReference type="PROSITE" id="PS51747"/>
    </source>
</evidence>
<comment type="function">
    <text evidence="2 13">This enzyme scavenges exogenous and endogenous cytidine and 2'-deoxycytidine for UMP synthesis.</text>
</comment>
<evidence type="ECO:0000256" key="5">
    <source>
        <dbReference type="ARBA" id="ARBA00022723"/>
    </source>
</evidence>
<evidence type="ECO:0000256" key="3">
    <source>
        <dbReference type="ARBA" id="ARBA00006576"/>
    </source>
</evidence>
<comment type="cofactor">
    <cofactor evidence="1 12 13">
        <name>Zn(2+)</name>
        <dbReference type="ChEBI" id="CHEBI:29105"/>
    </cofactor>
</comment>
<evidence type="ECO:0000256" key="4">
    <source>
        <dbReference type="ARBA" id="ARBA00012783"/>
    </source>
</evidence>
<evidence type="ECO:0000256" key="12">
    <source>
        <dbReference type="PIRSR" id="PIRSR606262-3"/>
    </source>
</evidence>
<keyword evidence="7 12" id="KW-0862">Zinc</keyword>
<feature type="binding site" evidence="12">
    <location>
        <position position="93"/>
    </location>
    <ligand>
        <name>Zn(2+)</name>
        <dbReference type="ChEBI" id="CHEBI:29105"/>
        <note>catalytic</note>
    </ligand>
</feature>
<dbReference type="GO" id="GO:0008270">
    <property type="term" value="F:zinc ion binding"/>
    <property type="evidence" value="ECO:0007669"/>
    <property type="project" value="UniProtKB-UniRule"/>
</dbReference>
<dbReference type="GO" id="GO:0005829">
    <property type="term" value="C:cytosol"/>
    <property type="evidence" value="ECO:0007669"/>
    <property type="project" value="TreeGrafter"/>
</dbReference>
<feature type="binding site" evidence="11">
    <location>
        <begin position="46"/>
        <end position="52"/>
    </location>
    <ligand>
        <name>substrate</name>
    </ligand>
</feature>
<dbReference type="PANTHER" id="PTHR11644">
    <property type="entry name" value="CYTIDINE DEAMINASE"/>
    <property type="match status" value="1"/>
</dbReference>
<feature type="binding site" evidence="12">
    <location>
        <position position="90"/>
    </location>
    <ligand>
        <name>Zn(2+)</name>
        <dbReference type="ChEBI" id="CHEBI:29105"/>
        <note>catalytic</note>
    </ligand>
</feature>
<evidence type="ECO:0000313" key="15">
    <source>
        <dbReference type="EMBL" id="RKP10404.1"/>
    </source>
</evidence>
<dbReference type="Gene3D" id="3.40.140.10">
    <property type="entry name" value="Cytidine Deaminase, domain 2"/>
    <property type="match status" value="1"/>
</dbReference>
<feature type="active site" description="Proton donor" evidence="10">
    <location>
        <position position="59"/>
    </location>
</feature>
<dbReference type="InterPro" id="IPR006262">
    <property type="entry name" value="Cyt_deam_tetra"/>
</dbReference>
<dbReference type="GO" id="GO:0004126">
    <property type="term" value="F:cytidine deaminase activity"/>
    <property type="evidence" value="ECO:0007669"/>
    <property type="project" value="UniProtKB-UniRule"/>
</dbReference>
<dbReference type="InterPro" id="IPR050202">
    <property type="entry name" value="Cyt/Deoxycyt_deaminase"/>
</dbReference>
<dbReference type="CDD" id="cd01283">
    <property type="entry name" value="cytidine_deaminase"/>
    <property type="match status" value="1"/>
</dbReference>
<dbReference type="SUPFAM" id="SSF53927">
    <property type="entry name" value="Cytidine deaminase-like"/>
    <property type="match status" value="1"/>
</dbReference>
<protein>
    <recommendedName>
        <fullName evidence="4 13">Cytidine deaminase</fullName>
        <ecNumber evidence="4 13">3.5.4.5</ecNumber>
    </recommendedName>
    <alternativeName>
        <fullName evidence="8 13">Cytidine aminohydrolase</fullName>
    </alternativeName>
</protein>
<evidence type="ECO:0000256" key="9">
    <source>
        <dbReference type="ARBA" id="ARBA00049558"/>
    </source>
</evidence>
<dbReference type="Proteomes" id="UP000271241">
    <property type="component" value="Unassembled WGS sequence"/>
</dbReference>
<dbReference type="EC" id="3.5.4.5" evidence="4 13"/>
<keyword evidence="5 12" id="KW-0479">Metal-binding</keyword>
<evidence type="ECO:0000256" key="2">
    <source>
        <dbReference type="ARBA" id="ARBA00003949"/>
    </source>
</evidence>
<dbReference type="GO" id="GO:0072527">
    <property type="term" value="P:pyrimidine-containing compound metabolic process"/>
    <property type="evidence" value="ECO:0007669"/>
    <property type="project" value="UniProtKB-ARBA"/>
</dbReference>
<evidence type="ECO:0000256" key="8">
    <source>
        <dbReference type="ARBA" id="ARBA00032005"/>
    </source>
</evidence>
<keyword evidence="6 13" id="KW-0378">Hydrolase</keyword>
<dbReference type="Pfam" id="PF00383">
    <property type="entry name" value="dCMP_cyt_deam_1"/>
    <property type="match status" value="1"/>
</dbReference>
<gene>
    <name evidence="15" type="ORF">THASP1DRAFT_27813</name>
</gene>
<evidence type="ECO:0000256" key="11">
    <source>
        <dbReference type="PIRSR" id="PIRSR606262-2"/>
    </source>
</evidence>
<comment type="catalytic activity">
    <reaction evidence="9 13">
        <text>cytidine + H2O + H(+) = uridine + NH4(+)</text>
        <dbReference type="Rhea" id="RHEA:16069"/>
        <dbReference type="ChEBI" id="CHEBI:15377"/>
        <dbReference type="ChEBI" id="CHEBI:15378"/>
        <dbReference type="ChEBI" id="CHEBI:16704"/>
        <dbReference type="ChEBI" id="CHEBI:17562"/>
        <dbReference type="ChEBI" id="CHEBI:28938"/>
        <dbReference type="EC" id="3.5.4.5"/>
    </reaction>
</comment>
<dbReference type="NCBIfam" id="TIGR01354">
    <property type="entry name" value="cyt_deam_tetra"/>
    <property type="match status" value="1"/>
</dbReference>
<feature type="binding site" evidence="12">
    <location>
        <position position="57"/>
    </location>
    <ligand>
        <name>Zn(2+)</name>
        <dbReference type="ChEBI" id="CHEBI:29105"/>
        <note>catalytic</note>
    </ligand>
</feature>
<comment type="catalytic activity">
    <reaction evidence="13">
        <text>2'-deoxycytidine + H2O + H(+) = 2'-deoxyuridine + NH4(+)</text>
        <dbReference type="Rhea" id="RHEA:13433"/>
        <dbReference type="ChEBI" id="CHEBI:15377"/>
        <dbReference type="ChEBI" id="CHEBI:15378"/>
        <dbReference type="ChEBI" id="CHEBI:15698"/>
        <dbReference type="ChEBI" id="CHEBI:16450"/>
        <dbReference type="ChEBI" id="CHEBI:28938"/>
        <dbReference type="EC" id="3.5.4.5"/>
    </reaction>
</comment>
<dbReference type="EMBL" id="KZ992454">
    <property type="protein sequence ID" value="RKP10404.1"/>
    <property type="molecule type" value="Genomic_DNA"/>
</dbReference>
<evidence type="ECO:0000256" key="10">
    <source>
        <dbReference type="PIRSR" id="PIRSR606262-1"/>
    </source>
</evidence>
<evidence type="ECO:0000256" key="6">
    <source>
        <dbReference type="ARBA" id="ARBA00022801"/>
    </source>
</evidence>
<evidence type="ECO:0000256" key="1">
    <source>
        <dbReference type="ARBA" id="ARBA00001947"/>
    </source>
</evidence>
<dbReference type="PANTHER" id="PTHR11644:SF2">
    <property type="entry name" value="CYTIDINE DEAMINASE"/>
    <property type="match status" value="1"/>
</dbReference>
<keyword evidence="16" id="KW-1185">Reference proteome</keyword>
<organism evidence="15 16">
    <name type="scientific">Thamnocephalis sphaerospora</name>
    <dbReference type="NCBI Taxonomy" id="78915"/>
    <lineage>
        <taxon>Eukaryota</taxon>
        <taxon>Fungi</taxon>
        <taxon>Fungi incertae sedis</taxon>
        <taxon>Zoopagomycota</taxon>
        <taxon>Zoopagomycotina</taxon>
        <taxon>Zoopagomycetes</taxon>
        <taxon>Zoopagales</taxon>
        <taxon>Sigmoideomycetaceae</taxon>
        <taxon>Thamnocephalis</taxon>
    </lineage>
</organism>
<accession>A0A4P9XVU1</accession>
<dbReference type="NCBIfam" id="NF004064">
    <property type="entry name" value="PRK05578.1"/>
    <property type="match status" value="1"/>
</dbReference>
<dbReference type="OrthoDB" id="414540at2759"/>
<sequence length="136" mass="14958">MASVEKVQELVQHSLQMRERAYCPYSKFRVGAALLAKSGKIYTGCNVENASYGGCICAERTAFVKAVSEGDREFTDLAVASDRNDFCSPCGICRQFMAEFGLDLRVHQVSTTGQFKTFTMNELLPGAFGPGDLEKH</sequence>
<dbReference type="FunFam" id="3.40.140.10:FF:000008">
    <property type="entry name" value="Cytidine deaminase"/>
    <property type="match status" value="1"/>
</dbReference>
<comment type="similarity">
    <text evidence="3 13">Belongs to the cytidine and deoxycytidylate deaminase family.</text>
</comment>
<dbReference type="AlphaFoldDB" id="A0A4P9XVU1"/>
<dbReference type="InterPro" id="IPR016193">
    <property type="entry name" value="Cytidine_deaminase-like"/>
</dbReference>
<evidence type="ECO:0000313" key="16">
    <source>
        <dbReference type="Proteomes" id="UP000271241"/>
    </source>
</evidence>
<evidence type="ECO:0000256" key="7">
    <source>
        <dbReference type="ARBA" id="ARBA00022833"/>
    </source>
</evidence>